<dbReference type="PROSITE" id="PS51257">
    <property type="entry name" value="PROKAR_LIPOPROTEIN"/>
    <property type="match status" value="1"/>
</dbReference>
<reference evidence="2 3" key="1">
    <citation type="submission" date="2018-03" db="EMBL/GenBank/DDBJ databases">
        <title>Genomic Encyclopedia of Type Strains, Phase III (KMG-III): the genomes of soil and plant-associated and newly described type strains.</title>
        <authorList>
            <person name="Whitman W."/>
        </authorList>
    </citation>
    <scope>NUCLEOTIDE SEQUENCE [LARGE SCALE GENOMIC DNA]</scope>
    <source>
        <strain evidence="2 3">CGMCC 1.9313</strain>
    </source>
</reference>
<dbReference type="Gene3D" id="2.120.10.30">
    <property type="entry name" value="TolB, C-terminal domain"/>
    <property type="match status" value="1"/>
</dbReference>
<dbReference type="SUPFAM" id="SSF50956">
    <property type="entry name" value="Thermostable phytase (3-phytase)"/>
    <property type="match status" value="1"/>
</dbReference>
<sequence length="347" mass="38404">MTYRILPFIALSIFSSCSSTRSIAPDAIRPTVITQQVEFDTDDPAIWINPADASQSLIVGTDKETNGGIYVFDLEGKIVNKVTGLQRPNNIDIAYRLMVGGKPTDVAVFTERETNKIRIFSMPDLKPLDNGGIEVFTGETQRDPMGVALYTRPGDNAIFAIVGRKIGPSGSYLWQYHLKDQGNGVVGGTVVRKFGAFSGKKEIESIVVDNENGYIYYSDEGAGVHKYYADVNRGNRELAFFGTKDFKSDVEGISIYKTNDKEGYILVSDQQANRFSIYNRSGSAGNPHQHVRIASIPFSTLESDGSDVTSVNLGTRFPKGVFVAMSNGKVFHYYDWRLIEDRIKQGK</sequence>
<name>A0A2T0U8U2_9SPHI</name>
<dbReference type="InterPro" id="IPR003431">
    <property type="entry name" value="B-propeller_Phytase"/>
</dbReference>
<dbReference type="Pfam" id="PF02333">
    <property type="entry name" value="Phytase"/>
    <property type="match status" value="1"/>
</dbReference>
<accession>A0A2T0U8U2</accession>
<dbReference type="InterPro" id="IPR011042">
    <property type="entry name" value="6-blade_b-propeller_TolB-like"/>
</dbReference>
<dbReference type="GO" id="GO:0016158">
    <property type="term" value="F:inositol hexakisphosphate 3-phosphatase activity"/>
    <property type="evidence" value="ECO:0007669"/>
    <property type="project" value="InterPro"/>
</dbReference>
<dbReference type="PROSITE" id="PS51662">
    <property type="entry name" value="BP_PHYTASE"/>
    <property type="match status" value="1"/>
</dbReference>
<proteinExistence type="predicted"/>
<gene>
    <name evidence="2" type="ORF">B0I27_102112</name>
</gene>
<dbReference type="RefSeq" id="WP_106291474.1">
    <property type="nucleotide sequence ID" value="NZ_PVTH01000002.1"/>
</dbReference>
<dbReference type="AlphaFoldDB" id="A0A2T0U8U2"/>
<comment type="caution">
    <text evidence="2">The sequence shown here is derived from an EMBL/GenBank/DDBJ whole genome shotgun (WGS) entry which is preliminary data.</text>
</comment>
<dbReference type="Proteomes" id="UP000238034">
    <property type="component" value="Unassembled WGS sequence"/>
</dbReference>
<keyword evidence="3" id="KW-1185">Reference proteome</keyword>
<feature type="domain" description="BPP" evidence="1">
    <location>
        <begin position="18"/>
        <end position="343"/>
    </location>
</feature>
<evidence type="ECO:0000313" key="2">
    <source>
        <dbReference type="EMBL" id="PRY54346.1"/>
    </source>
</evidence>
<dbReference type="OrthoDB" id="8696437at2"/>
<evidence type="ECO:0000259" key="1">
    <source>
        <dbReference type="PROSITE" id="PS51662"/>
    </source>
</evidence>
<evidence type="ECO:0000313" key="3">
    <source>
        <dbReference type="Proteomes" id="UP000238034"/>
    </source>
</evidence>
<dbReference type="EMBL" id="PVTH01000002">
    <property type="protein sequence ID" value="PRY54346.1"/>
    <property type="molecule type" value="Genomic_DNA"/>
</dbReference>
<protein>
    <submittedName>
        <fullName evidence="2">3-phytase</fullName>
    </submittedName>
</protein>
<organism evidence="2 3">
    <name type="scientific">Arcticibacter pallidicorallinus</name>
    <dbReference type="NCBI Taxonomy" id="1259464"/>
    <lineage>
        <taxon>Bacteria</taxon>
        <taxon>Pseudomonadati</taxon>
        <taxon>Bacteroidota</taxon>
        <taxon>Sphingobacteriia</taxon>
        <taxon>Sphingobacteriales</taxon>
        <taxon>Sphingobacteriaceae</taxon>
        <taxon>Arcticibacter</taxon>
    </lineage>
</organism>